<dbReference type="InterPro" id="IPR000184">
    <property type="entry name" value="Bac_surfAg_D15"/>
</dbReference>
<proteinExistence type="predicted"/>
<dbReference type="Proteomes" id="UP000319255">
    <property type="component" value="Unassembled WGS sequence"/>
</dbReference>
<dbReference type="Pfam" id="PF01103">
    <property type="entry name" value="Omp85"/>
    <property type="match status" value="1"/>
</dbReference>
<protein>
    <recommendedName>
        <fullName evidence="4">Bacterial surface antigen (D15) domain-containing protein</fullName>
    </recommendedName>
</protein>
<keyword evidence="2" id="KW-0472">Membrane</keyword>
<evidence type="ECO:0000256" key="3">
    <source>
        <dbReference type="SAM" id="SignalP"/>
    </source>
</evidence>
<reference evidence="5 6" key="1">
    <citation type="submission" date="2019-06" db="EMBL/GenBank/DDBJ databases">
        <title>A novel bacterium of genus Amaricoccus, isolated from marine sediment.</title>
        <authorList>
            <person name="Huang H."/>
            <person name="Mo K."/>
            <person name="Hu Y."/>
        </authorList>
    </citation>
    <scope>NUCLEOTIDE SEQUENCE [LARGE SCALE GENOMIC DNA]</scope>
    <source>
        <strain evidence="5 6">HB172011</strain>
    </source>
</reference>
<keyword evidence="6" id="KW-1185">Reference proteome</keyword>
<evidence type="ECO:0000259" key="4">
    <source>
        <dbReference type="Pfam" id="PF01103"/>
    </source>
</evidence>
<sequence>MTRSSQTSRLGAAVALAGLLTAWTAGAEETPPAPAPVPAPEPAFGWRDLFFDREDGAFDLSNLLQRGGFVPVPVIITEPAVDGGFGMVAQFVTFPDGDPRYATRRMLGGAKTGNGSYGYGYMQTGHMLDHQVRYQIGIGRGDLTIATYPGDGDRALTYTSAYDYAIVGSAYWHLPVDTRFSAGPRINFRRLETRLDTSEVFPALGRDIGRTTTLGAAGFGLHFDDRDNPVTPTRGLNAYVNADMYNSAFGSDRDFELYTAAGYYFRPLSEKLRFGLMGKLSTADSGVPFYLAPSVDLRGVEANRVQGQRALSAEAQLTRQLSDRWALDAFAGFGEAWAGDKTFFSDSGGIVTGGGGFRYRIASALGIDAGLDVAVGPEGPIVYIQFGSAWSRGMD</sequence>
<dbReference type="RefSeq" id="WP_140456088.1">
    <property type="nucleotide sequence ID" value="NZ_VFRP01000037.1"/>
</dbReference>
<comment type="caution">
    <text evidence="5">The sequence shown here is derived from an EMBL/GenBank/DDBJ whole genome shotgun (WGS) entry which is preliminary data.</text>
</comment>
<dbReference type="OrthoDB" id="5523607at2"/>
<gene>
    <name evidence="5" type="ORF">FJM51_21005</name>
</gene>
<dbReference type="EMBL" id="VFRP01000037">
    <property type="protein sequence ID" value="TPE46954.1"/>
    <property type="molecule type" value="Genomic_DNA"/>
</dbReference>
<evidence type="ECO:0000313" key="5">
    <source>
        <dbReference type="EMBL" id="TPE46954.1"/>
    </source>
</evidence>
<feature type="domain" description="Bacterial surface antigen (D15)" evidence="4">
    <location>
        <begin position="205"/>
        <end position="348"/>
    </location>
</feature>
<name>A0A501WFT9_9RHOB</name>
<dbReference type="GO" id="GO:0019867">
    <property type="term" value="C:outer membrane"/>
    <property type="evidence" value="ECO:0007669"/>
    <property type="project" value="InterPro"/>
</dbReference>
<evidence type="ECO:0000313" key="6">
    <source>
        <dbReference type="Proteomes" id="UP000319255"/>
    </source>
</evidence>
<accession>A0A501WFT9</accession>
<feature type="chain" id="PRO_5021435711" description="Bacterial surface antigen (D15) domain-containing protein" evidence="3">
    <location>
        <begin position="28"/>
        <end position="395"/>
    </location>
</feature>
<dbReference type="Gene3D" id="2.40.160.50">
    <property type="entry name" value="membrane protein fhac: a member of the omp85/tpsb transporter family"/>
    <property type="match status" value="1"/>
</dbReference>
<dbReference type="AlphaFoldDB" id="A0A501WFT9"/>
<evidence type="ECO:0000256" key="2">
    <source>
        <dbReference type="ARBA" id="ARBA00023136"/>
    </source>
</evidence>
<feature type="signal peptide" evidence="3">
    <location>
        <begin position="1"/>
        <end position="27"/>
    </location>
</feature>
<keyword evidence="3" id="KW-0732">Signal</keyword>
<evidence type="ECO:0000256" key="1">
    <source>
        <dbReference type="ARBA" id="ARBA00004370"/>
    </source>
</evidence>
<comment type="subcellular location">
    <subcellularLocation>
        <location evidence="1">Membrane</location>
    </subcellularLocation>
</comment>
<organism evidence="5 6">
    <name type="scientific">Amaricoccus solimangrovi</name>
    <dbReference type="NCBI Taxonomy" id="2589815"/>
    <lineage>
        <taxon>Bacteria</taxon>
        <taxon>Pseudomonadati</taxon>
        <taxon>Pseudomonadota</taxon>
        <taxon>Alphaproteobacteria</taxon>
        <taxon>Rhodobacterales</taxon>
        <taxon>Paracoccaceae</taxon>
        <taxon>Amaricoccus</taxon>
    </lineage>
</organism>